<gene>
    <name evidence="2" type="ORF">AVDCRST_MAG57-895</name>
</gene>
<sequence length="71" mass="7923">AHRRPATRRGHHPAGSAAQARRRRPHRGAGEGRALLRRRPGQRGARGPPGTSAAPWRRRHRRGHGGRPDRL</sequence>
<evidence type="ECO:0000256" key="1">
    <source>
        <dbReference type="SAM" id="MobiDB-lite"/>
    </source>
</evidence>
<feature type="compositionally biased region" description="Basic residues" evidence="1">
    <location>
        <begin position="1"/>
        <end position="12"/>
    </location>
</feature>
<dbReference type="EMBL" id="CADCTI010000084">
    <property type="protein sequence ID" value="CAA9227264.1"/>
    <property type="molecule type" value="Genomic_DNA"/>
</dbReference>
<accession>A0A6J4HMA7</accession>
<organism evidence="2">
    <name type="scientific">uncultured Blastococcus sp</name>
    <dbReference type="NCBI Taxonomy" id="217144"/>
    <lineage>
        <taxon>Bacteria</taxon>
        <taxon>Bacillati</taxon>
        <taxon>Actinomycetota</taxon>
        <taxon>Actinomycetes</taxon>
        <taxon>Geodermatophilales</taxon>
        <taxon>Geodermatophilaceae</taxon>
        <taxon>Blastococcus</taxon>
        <taxon>environmental samples</taxon>
    </lineage>
</organism>
<dbReference type="AlphaFoldDB" id="A0A6J4HMA7"/>
<name>A0A6J4HMA7_9ACTN</name>
<feature type="non-terminal residue" evidence="2">
    <location>
        <position position="1"/>
    </location>
</feature>
<feature type="non-terminal residue" evidence="2">
    <location>
        <position position="71"/>
    </location>
</feature>
<feature type="compositionally biased region" description="Basic residues" evidence="1">
    <location>
        <begin position="56"/>
        <end position="65"/>
    </location>
</feature>
<protein>
    <submittedName>
        <fullName evidence="2">Uncharacterized protein YbcJ</fullName>
    </submittedName>
</protein>
<evidence type="ECO:0000313" key="2">
    <source>
        <dbReference type="EMBL" id="CAA9227264.1"/>
    </source>
</evidence>
<reference evidence="2" key="1">
    <citation type="submission" date="2020-02" db="EMBL/GenBank/DDBJ databases">
        <authorList>
            <person name="Meier V. D."/>
        </authorList>
    </citation>
    <scope>NUCLEOTIDE SEQUENCE</scope>
    <source>
        <strain evidence="2">AVDCRST_MAG57</strain>
    </source>
</reference>
<feature type="region of interest" description="Disordered" evidence="1">
    <location>
        <begin position="1"/>
        <end position="71"/>
    </location>
</feature>
<proteinExistence type="predicted"/>